<protein>
    <submittedName>
        <fullName evidence="1">Uncharacterized protein</fullName>
    </submittedName>
</protein>
<proteinExistence type="predicted"/>
<accession>A0A498STF5</accession>
<evidence type="ECO:0000313" key="2">
    <source>
        <dbReference type="Proteomes" id="UP000276991"/>
    </source>
</evidence>
<dbReference type="InterPro" id="IPR002591">
    <property type="entry name" value="Phosphodiest/P_Trfase"/>
</dbReference>
<dbReference type="SUPFAM" id="SSF53649">
    <property type="entry name" value="Alkaline phosphatase-like"/>
    <property type="match status" value="1"/>
</dbReference>
<dbReference type="InterPro" id="IPR017850">
    <property type="entry name" value="Alkaline_phosphatase_core_sf"/>
</dbReference>
<gene>
    <name evidence="1" type="ORF">NAV_LOCUS9923</name>
</gene>
<keyword evidence="2" id="KW-1185">Reference proteome</keyword>
<dbReference type="OrthoDB" id="415411at2759"/>
<dbReference type="GO" id="GO:0016787">
    <property type="term" value="F:hydrolase activity"/>
    <property type="evidence" value="ECO:0007669"/>
    <property type="project" value="UniProtKB-ARBA"/>
</dbReference>
<name>A0A498STF5_ACAVI</name>
<dbReference type="AlphaFoldDB" id="A0A498STF5"/>
<dbReference type="Pfam" id="PF01663">
    <property type="entry name" value="Phosphodiest"/>
    <property type="match status" value="1"/>
</dbReference>
<dbReference type="Proteomes" id="UP000276991">
    <property type="component" value="Unassembled WGS sequence"/>
</dbReference>
<dbReference type="STRING" id="6277.A0A498STF5"/>
<organism evidence="1 2">
    <name type="scientific">Acanthocheilonema viteae</name>
    <name type="common">Filarial nematode worm</name>
    <name type="synonym">Dipetalonema viteae</name>
    <dbReference type="NCBI Taxonomy" id="6277"/>
    <lineage>
        <taxon>Eukaryota</taxon>
        <taxon>Metazoa</taxon>
        <taxon>Ecdysozoa</taxon>
        <taxon>Nematoda</taxon>
        <taxon>Chromadorea</taxon>
        <taxon>Rhabditida</taxon>
        <taxon>Spirurina</taxon>
        <taxon>Spiruromorpha</taxon>
        <taxon>Filarioidea</taxon>
        <taxon>Onchocercidae</taxon>
        <taxon>Acanthocheilonema</taxon>
    </lineage>
</organism>
<feature type="non-terminal residue" evidence="1">
    <location>
        <position position="1"/>
    </location>
</feature>
<dbReference type="PANTHER" id="PTHR10151:SF120">
    <property type="entry name" value="BIS(5'-ADENOSYL)-TRIPHOSPHATASE"/>
    <property type="match status" value="1"/>
</dbReference>
<dbReference type="PANTHER" id="PTHR10151">
    <property type="entry name" value="ECTONUCLEOTIDE PYROPHOSPHATASE/PHOSPHODIESTERASE"/>
    <property type="match status" value="1"/>
</dbReference>
<evidence type="ECO:0000313" key="1">
    <source>
        <dbReference type="EMBL" id="VBB35132.1"/>
    </source>
</evidence>
<dbReference type="EMBL" id="UPTC01004903">
    <property type="protein sequence ID" value="VBB35132.1"/>
    <property type="molecule type" value="Genomic_DNA"/>
</dbReference>
<sequence length="143" mass="16478">LYFKDGCRPQYLTYTAPNHASIATGLLVESHGIVGNYFHDLTTNTTFDLFNSSQKKGAVNESLMGHFYNGEPIWLTNERGGYGRRSATMYWPTGSGHWPSVPHKPTLHKPWLAYKNLSQWMNDFDEIVELFARKKDPYNFIAW</sequence>
<reference evidence="1 2" key="1">
    <citation type="submission" date="2018-08" db="EMBL/GenBank/DDBJ databases">
        <authorList>
            <person name="Laetsch R D."/>
            <person name="Stevens L."/>
            <person name="Kumar S."/>
            <person name="Blaxter L. M."/>
        </authorList>
    </citation>
    <scope>NUCLEOTIDE SEQUENCE [LARGE SCALE GENOMIC DNA]</scope>
</reference>
<dbReference type="Gene3D" id="3.40.720.10">
    <property type="entry name" value="Alkaline Phosphatase, subunit A"/>
    <property type="match status" value="1"/>
</dbReference>